<organism evidence="1 2">
    <name type="scientific">Parasphingorhabdus halotolerans</name>
    <dbReference type="NCBI Taxonomy" id="2725558"/>
    <lineage>
        <taxon>Bacteria</taxon>
        <taxon>Pseudomonadati</taxon>
        <taxon>Pseudomonadota</taxon>
        <taxon>Alphaproteobacteria</taxon>
        <taxon>Sphingomonadales</taxon>
        <taxon>Sphingomonadaceae</taxon>
        <taxon>Parasphingorhabdus</taxon>
    </lineage>
</organism>
<dbReference type="Proteomes" id="UP000501600">
    <property type="component" value="Chromosome"/>
</dbReference>
<gene>
    <name evidence="1" type="ORF">HF685_15245</name>
</gene>
<proteinExistence type="predicted"/>
<accession>A0A6H2DRR7</accession>
<dbReference type="AlphaFoldDB" id="A0A6H2DRR7"/>
<dbReference type="InterPro" id="IPR003772">
    <property type="entry name" value="YceD"/>
</dbReference>
<name>A0A6H2DRR7_9SPHN</name>
<protein>
    <submittedName>
        <fullName evidence="1">DUF177 domain-containing protein</fullName>
    </submittedName>
</protein>
<reference evidence="1 2" key="1">
    <citation type="submission" date="2020-04" db="EMBL/GenBank/DDBJ databases">
        <title>Genome sequence for Sphingorhabdus sp. strain M1.</title>
        <authorList>
            <person name="Park S.-J."/>
        </authorList>
    </citation>
    <scope>NUCLEOTIDE SEQUENCE [LARGE SCALE GENOMIC DNA]</scope>
    <source>
        <strain evidence="1 2">JK6</strain>
    </source>
</reference>
<dbReference type="Pfam" id="PF02620">
    <property type="entry name" value="YceD"/>
    <property type="match status" value="1"/>
</dbReference>
<sequence length="178" mass="19284">MSDLAPPELSRIVKLSDLGEAPVNGEIIANADECTKLANRFDLPKVSSLVAEYELVSDGEKIKAYGLLKVQLTQFCAISGQPFPVNIREEFQIAFVKKQAEALTPEAEIELASEDCDVMEFQNAQIDIGEAVAQSLYLALDPYPRGPDAEKIAKQQGLKSEEEAGPFGALSALKDKLG</sequence>
<dbReference type="KEGG" id="phao:HF685_15245"/>
<dbReference type="EMBL" id="CP051217">
    <property type="protein sequence ID" value="QJB70451.1"/>
    <property type="molecule type" value="Genomic_DNA"/>
</dbReference>
<evidence type="ECO:0000313" key="1">
    <source>
        <dbReference type="EMBL" id="QJB70451.1"/>
    </source>
</evidence>
<dbReference type="RefSeq" id="WP_168820784.1">
    <property type="nucleotide sequence ID" value="NZ_CP051217.1"/>
</dbReference>
<evidence type="ECO:0000313" key="2">
    <source>
        <dbReference type="Proteomes" id="UP000501600"/>
    </source>
</evidence>
<keyword evidence="2" id="KW-1185">Reference proteome</keyword>